<dbReference type="PANTHER" id="PTHR31353:SF9">
    <property type="entry name" value="PROTEIN FAM98A"/>
    <property type="match status" value="1"/>
</dbReference>
<evidence type="ECO:0000313" key="4">
    <source>
        <dbReference type="Proteomes" id="UP000830375"/>
    </source>
</evidence>
<dbReference type="InterPro" id="IPR018797">
    <property type="entry name" value="FAM98"/>
</dbReference>
<gene>
    <name evidence="3" type="ORF">H4Q32_010993</name>
</gene>
<dbReference type="Pfam" id="PF10239">
    <property type="entry name" value="DUF2465"/>
    <property type="match status" value="1"/>
</dbReference>
<name>A0ABQ8LUI5_LABRO</name>
<sequence>MILVNRPQTKVQETGGSKVFMELKGICMALGMSKPPANITMFQFFSGIEKKLKEALSKVPPSHIGEPLMKKPLGPVHWEKIEAINQALVNEYEVRRKMLLKRLDVTVQSFGWSERAKEGDPMRSKLHLQRCPHGRNDKMVHKGAVEDNTTPVAEEEEVVDEVATTSSRVAVGVMREEVVVEVGEETTVEVNHKETGRTALAEVDTRVTTRMVDIEEDMAAEEEAVATKEANRDRDTKEEATKEASKDRGTQEEEDIRAEVGVTSTKATIRMVDDTRREEEEVDVGVEEEEEEEGKEEDGVEEEGRILTKVGNSSSSFSKVGTSITKPALAREDSLLAEKRRLLRSTASRTTHNSLRVGDRERHRPLNERISITSHHSHGASGVCFTEISLNEQCAFACVWLV</sequence>
<organism evidence="3 4">
    <name type="scientific">Labeo rohita</name>
    <name type="common">Indian major carp</name>
    <name type="synonym">Cyprinus rohita</name>
    <dbReference type="NCBI Taxonomy" id="84645"/>
    <lineage>
        <taxon>Eukaryota</taxon>
        <taxon>Metazoa</taxon>
        <taxon>Chordata</taxon>
        <taxon>Craniata</taxon>
        <taxon>Vertebrata</taxon>
        <taxon>Euteleostomi</taxon>
        <taxon>Actinopterygii</taxon>
        <taxon>Neopterygii</taxon>
        <taxon>Teleostei</taxon>
        <taxon>Ostariophysi</taxon>
        <taxon>Cypriniformes</taxon>
        <taxon>Cyprinidae</taxon>
        <taxon>Labeoninae</taxon>
        <taxon>Labeonini</taxon>
        <taxon>Labeo</taxon>
    </lineage>
</organism>
<protein>
    <submittedName>
        <fullName evidence="3">Protein FAM98A</fullName>
    </submittedName>
</protein>
<evidence type="ECO:0000256" key="2">
    <source>
        <dbReference type="SAM" id="MobiDB-lite"/>
    </source>
</evidence>
<comment type="caution">
    <text evidence="3">The sequence shown here is derived from an EMBL/GenBank/DDBJ whole genome shotgun (WGS) entry which is preliminary data.</text>
</comment>
<dbReference type="Proteomes" id="UP000830375">
    <property type="component" value="Unassembled WGS sequence"/>
</dbReference>
<proteinExistence type="inferred from homology"/>
<comment type="similarity">
    <text evidence="1">Belongs to the FAM98 family.</text>
</comment>
<keyword evidence="4" id="KW-1185">Reference proteome</keyword>
<feature type="region of interest" description="Disordered" evidence="2">
    <location>
        <begin position="219"/>
        <end position="259"/>
    </location>
</feature>
<dbReference type="EMBL" id="JACTAM010000017">
    <property type="protein sequence ID" value="KAI2654306.1"/>
    <property type="molecule type" value="Genomic_DNA"/>
</dbReference>
<feature type="region of interest" description="Disordered" evidence="2">
    <location>
        <begin position="276"/>
        <end position="303"/>
    </location>
</feature>
<feature type="compositionally biased region" description="Basic and acidic residues" evidence="2">
    <location>
        <begin position="225"/>
        <end position="251"/>
    </location>
</feature>
<evidence type="ECO:0000256" key="1">
    <source>
        <dbReference type="ARBA" id="ARBA00007218"/>
    </source>
</evidence>
<dbReference type="PANTHER" id="PTHR31353">
    <property type="entry name" value="FAM98"/>
    <property type="match status" value="1"/>
</dbReference>
<evidence type="ECO:0000313" key="3">
    <source>
        <dbReference type="EMBL" id="KAI2654306.1"/>
    </source>
</evidence>
<feature type="compositionally biased region" description="Acidic residues" evidence="2">
    <location>
        <begin position="280"/>
        <end position="301"/>
    </location>
</feature>
<accession>A0ABQ8LUI5</accession>
<reference evidence="3 4" key="1">
    <citation type="submission" date="2022-01" db="EMBL/GenBank/DDBJ databases">
        <title>A high-quality chromosome-level genome assembly of rohu carp, Labeo rohita.</title>
        <authorList>
            <person name="Arick M.A. II"/>
            <person name="Hsu C.-Y."/>
            <person name="Magbanua Z."/>
            <person name="Pechanova O."/>
            <person name="Grover C."/>
            <person name="Miller E."/>
            <person name="Thrash A."/>
            <person name="Ezzel L."/>
            <person name="Alam S."/>
            <person name="Benzie J."/>
            <person name="Hamilton M."/>
            <person name="Karsi A."/>
            <person name="Lawrence M.L."/>
            <person name="Peterson D.G."/>
        </authorList>
    </citation>
    <scope>NUCLEOTIDE SEQUENCE [LARGE SCALE GENOMIC DNA]</scope>
    <source>
        <strain evidence="4">BAU-BD-2019</strain>
        <tissue evidence="3">Blood</tissue>
    </source>
</reference>